<keyword evidence="1 5" id="KW-0285">Flavoprotein</keyword>
<sequence>MAETLTDTGLDLLFRNARTYTAWLDKPVSDGTLRDIYDLLRWGPTSANCSPLRIVYIKSVEAKERLRPHLSAGNVDKTMAAPATAILAQDMAFYDQFPRLFPHRDLRSSFLGKDDLIRDTAFRNSSLQGGYFILAARALGLDCGPMSGFNNKTLDAEFFPNRPFKSNFICNLGYGDKDKLHPRGPRLEFDEACNVL</sequence>
<comment type="cofactor">
    <cofactor evidence="5">
        <name>FMN</name>
        <dbReference type="ChEBI" id="CHEBI:58210"/>
    </cofactor>
</comment>
<evidence type="ECO:0000256" key="5">
    <source>
        <dbReference type="HAMAP-Rule" id="MF_01204"/>
    </source>
</evidence>
<dbReference type="NCBIfam" id="NF003768">
    <property type="entry name" value="PRK05365.1"/>
    <property type="match status" value="1"/>
</dbReference>
<dbReference type="EMBL" id="JACHXA010000009">
    <property type="protein sequence ID" value="MBB3066555.1"/>
    <property type="molecule type" value="Genomic_DNA"/>
</dbReference>
<comment type="similarity">
    <text evidence="5">Belongs to the nitroreductase family. HadB/RutE subfamily.</text>
</comment>
<proteinExistence type="inferred from homology"/>
<dbReference type="Gene3D" id="3.40.109.10">
    <property type="entry name" value="NADH Oxidase"/>
    <property type="match status" value="1"/>
</dbReference>
<keyword evidence="2 5" id="KW-0288">FMN</keyword>
<dbReference type="EC" id="1.-.-.-" evidence="5"/>
<evidence type="ECO:0000259" key="6">
    <source>
        <dbReference type="Pfam" id="PF00881"/>
    </source>
</evidence>
<dbReference type="RefSeq" id="WP_183417387.1">
    <property type="nucleotide sequence ID" value="NZ_JACHXA010000009.1"/>
</dbReference>
<evidence type="ECO:0000313" key="8">
    <source>
        <dbReference type="Proteomes" id="UP000581135"/>
    </source>
</evidence>
<evidence type="ECO:0000256" key="2">
    <source>
        <dbReference type="ARBA" id="ARBA00022643"/>
    </source>
</evidence>
<dbReference type="AlphaFoldDB" id="A0A839SZT3"/>
<accession>A0A839SZT3</accession>
<organism evidence="7 8">
    <name type="scientific">Limibacillus halophilus</name>
    <dbReference type="NCBI Taxonomy" id="1579333"/>
    <lineage>
        <taxon>Bacteria</taxon>
        <taxon>Pseudomonadati</taxon>
        <taxon>Pseudomonadota</taxon>
        <taxon>Alphaproteobacteria</taxon>
        <taxon>Rhodospirillales</taxon>
        <taxon>Rhodovibrionaceae</taxon>
        <taxon>Limibacillus</taxon>
    </lineage>
</organism>
<name>A0A839SZT3_9PROT</name>
<evidence type="ECO:0000256" key="3">
    <source>
        <dbReference type="ARBA" id="ARBA00022857"/>
    </source>
</evidence>
<protein>
    <recommendedName>
        <fullName evidence="5">Putative NADH dehydrogenase/NAD(P)H nitroreductase FHR98_002863</fullName>
        <ecNumber evidence="5">1.-.-.-</ecNumber>
    </recommendedName>
</protein>
<dbReference type="PANTHER" id="PTHR43543">
    <property type="entry name" value="MALONIC SEMIALDEHYDE REDUCTASE RUTE-RELATED"/>
    <property type="match status" value="1"/>
</dbReference>
<dbReference type="InterPro" id="IPR023936">
    <property type="entry name" value="RutE-like"/>
</dbReference>
<evidence type="ECO:0000313" key="7">
    <source>
        <dbReference type="EMBL" id="MBB3066555.1"/>
    </source>
</evidence>
<dbReference type="InterPro" id="IPR050461">
    <property type="entry name" value="Nitroreductase_HadB/RutE"/>
</dbReference>
<dbReference type="PANTHER" id="PTHR43543:SF1">
    <property type="entry name" value="MALONIC SEMIALDEHYDE REDUCTASE RUTE-RELATED"/>
    <property type="match status" value="1"/>
</dbReference>
<keyword evidence="5" id="KW-0520">NAD</keyword>
<dbReference type="InterPro" id="IPR000415">
    <property type="entry name" value="Nitroreductase-like"/>
</dbReference>
<reference evidence="7 8" key="1">
    <citation type="submission" date="2020-08" db="EMBL/GenBank/DDBJ databases">
        <title>Genomic Encyclopedia of Type Strains, Phase III (KMG-III): the genomes of soil and plant-associated and newly described type strains.</title>
        <authorList>
            <person name="Whitman W."/>
        </authorList>
    </citation>
    <scope>NUCLEOTIDE SEQUENCE [LARGE SCALE GENOMIC DNA]</scope>
    <source>
        <strain evidence="7 8">CECT 8803</strain>
    </source>
</reference>
<gene>
    <name evidence="7" type="ORF">FHR98_002863</name>
</gene>
<dbReference type="GO" id="GO:0016491">
    <property type="term" value="F:oxidoreductase activity"/>
    <property type="evidence" value="ECO:0007669"/>
    <property type="project" value="UniProtKB-UniRule"/>
</dbReference>
<keyword evidence="4 5" id="KW-0560">Oxidoreductase</keyword>
<keyword evidence="8" id="KW-1185">Reference proteome</keyword>
<dbReference type="Pfam" id="PF00881">
    <property type="entry name" value="Nitroreductase"/>
    <property type="match status" value="1"/>
</dbReference>
<dbReference type="InterPro" id="IPR029479">
    <property type="entry name" value="Nitroreductase"/>
</dbReference>
<keyword evidence="3 5" id="KW-0521">NADP</keyword>
<dbReference type="Proteomes" id="UP000581135">
    <property type="component" value="Unassembled WGS sequence"/>
</dbReference>
<evidence type="ECO:0000256" key="1">
    <source>
        <dbReference type="ARBA" id="ARBA00022630"/>
    </source>
</evidence>
<dbReference type="HAMAP" id="MF_01204">
    <property type="entry name" value="Oxidoreductase_RutE_HadB"/>
    <property type="match status" value="1"/>
</dbReference>
<comment type="caution">
    <text evidence="7">The sequence shown here is derived from an EMBL/GenBank/DDBJ whole genome shotgun (WGS) entry which is preliminary data.</text>
</comment>
<evidence type="ECO:0000256" key="4">
    <source>
        <dbReference type="ARBA" id="ARBA00023002"/>
    </source>
</evidence>
<feature type="domain" description="Nitroreductase" evidence="6">
    <location>
        <begin position="22"/>
        <end position="154"/>
    </location>
</feature>
<dbReference type="SUPFAM" id="SSF55469">
    <property type="entry name" value="FMN-dependent nitroreductase-like"/>
    <property type="match status" value="1"/>
</dbReference>
<dbReference type="CDD" id="cd02148">
    <property type="entry name" value="RutE-like"/>
    <property type="match status" value="1"/>
</dbReference>